<dbReference type="PANTHER" id="PTHR48090">
    <property type="entry name" value="UNDECAPRENYL-PHOSPHATE 4-DEOXY-4-FORMAMIDO-L-ARABINOSE TRANSFERASE-RELATED"/>
    <property type="match status" value="1"/>
</dbReference>
<dbReference type="Gene3D" id="3.90.550.10">
    <property type="entry name" value="Spore Coat Polysaccharide Biosynthesis Protein SpsA, Chain A"/>
    <property type="match status" value="1"/>
</dbReference>
<organism evidence="4 5">
    <name type="scientific">Propylenella binzhouense</name>
    <dbReference type="NCBI Taxonomy" id="2555902"/>
    <lineage>
        <taxon>Bacteria</taxon>
        <taxon>Pseudomonadati</taxon>
        <taxon>Pseudomonadota</taxon>
        <taxon>Alphaproteobacteria</taxon>
        <taxon>Hyphomicrobiales</taxon>
        <taxon>Propylenellaceae</taxon>
        <taxon>Propylenella</taxon>
    </lineage>
</organism>
<keyword evidence="5" id="KW-1185">Reference proteome</keyword>
<dbReference type="AlphaFoldDB" id="A0A964WTE4"/>
<evidence type="ECO:0000313" key="5">
    <source>
        <dbReference type="Proteomes" id="UP000773614"/>
    </source>
</evidence>
<accession>A0A964WTE4</accession>
<dbReference type="EMBL" id="SPKJ01000024">
    <property type="protein sequence ID" value="MYZ47914.1"/>
    <property type="molecule type" value="Genomic_DNA"/>
</dbReference>
<evidence type="ECO:0000256" key="1">
    <source>
        <dbReference type="SAM" id="MobiDB-lite"/>
    </source>
</evidence>
<dbReference type="InterPro" id="IPR029044">
    <property type="entry name" value="Nucleotide-diphossugar_trans"/>
</dbReference>
<feature type="transmembrane region" description="Helical" evidence="2">
    <location>
        <begin position="259"/>
        <end position="283"/>
    </location>
</feature>
<reference evidence="4" key="1">
    <citation type="submission" date="2019-03" db="EMBL/GenBank/DDBJ databases">
        <title>Afifella sp. nov., isolated from activated sludge.</title>
        <authorList>
            <person name="Li Q."/>
            <person name="Liu Y."/>
        </authorList>
    </citation>
    <scope>NUCLEOTIDE SEQUENCE</scope>
    <source>
        <strain evidence="4">L72</strain>
    </source>
</reference>
<dbReference type="Pfam" id="PF00535">
    <property type="entry name" value="Glycos_transf_2"/>
    <property type="match status" value="1"/>
</dbReference>
<dbReference type="CDD" id="cd04179">
    <property type="entry name" value="DPM_DPG-synthase_like"/>
    <property type="match status" value="1"/>
</dbReference>
<gene>
    <name evidence="4" type="ORF">E4O86_09340</name>
</gene>
<proteinExistence type="predicted"/>
<feature type="domain" description="Glycosyltransferase 2-like" evidence="3">
    <location>
        <begin position="37"/>
        <end position="186"/>
    </location>
</feature>
<keyword evidence="2" id="KW-1133">Transmembrane helix</keyword>
<protein>
    <submittedName>
        <fullName evidence="4">Glycosyltransferase</fullName>
    </submittedName>
</protein>
<comment type="caution">
    <text evidence="4">The sequence shown here is derived from an EMBL/GenBank/DDBJ whole genome shotgun (WGS) entry which is preliminary data.</text>
</comment>
<keyword evidence="2" id="KW-0472">Membrane</keyword>
<dbReference type="SUPFAM" id="SSF53448">
    <property type="entry name" value="Nucleotide-diphospho-sugar transferases"/>
    <property type="match status" value="1"/>
</dbReference>
<evidence type="ECO:0000256" key="2">
    <source>
        <dbReference type="SAM" id="Phobius"/>
    </source>
</evidence>
<dbReference type="PANTHER" id="PTHR48090:SF7">
    <property type="entry name" value="RFBJ PROTEIN"/>
    <property type="match status" value="1"/>
</dbReference>
<feature type="compositionally biased region" description="Basic and acidic residues" evidence="1">
    <location>
        <begin position="1"/>
        <end position="11"/>
    </location>
</feature>
<sequence length="341" mass="36825">MESNDRLRSAREGAGGPEPAPVPAGRASGSRTPGIAVLIPCFNEAASIAGVVEDFRGAFPDAAIYVYDNNSSDGTAILAARAGAIVRRERLQGKGNVVRRMFADIEADIYLLVDGDGTYDAADGPSMVQALVSERLDLVNGRRAALTGEAYRLGHQFGNRALTGMVRAIFGKRFQDMLSGYKVFSRRYVKSFPGLSRGFEIETELTIHALELDMGVAELPVSYRERPQDSPSKLNTIRDGFRITYTILRLVRAERPLSFFLVLFLLLAALSVGLAAPLAVTYLATGLVPRLPTAILATGTMLLGFLCLFAGLIVATVTRGRREAKRMRYLSIPAPGARAPS</sequence>
<name>A0A964WTE4_9HYPH</name>
<dbReference type="Proteomes" id="UP000773614">
    <property type="component" value="Unassembled WGS sequence"/>
</dbReference>
<dbReference type="InterPro" id="IPR001173">
    <property type="entry name" value="Glyco_trans_2-like"/>
</dbReference>
<dbReference type="InterPro" id="IPR050256">
    <property type="entry name" value="Glycosyltransferase_2"/>
</dbReference>
<evidence type="ECO:0000259" key="3">
    <source>
        <dbReference type="Pfam" id="PF00535"/>
    </source>
</evidence>
<feature type="region of interest" description="Disordered" evidence="1">
    <location>
        <begin position="1"/>
        <end position="30"/>
    </location>
</feature>
<keyword evidence="2" id="KW-0812">Transmembrane</keyword>
<feature type="transmembrane region" description="Helical" evidence="2">
    <location>
        <begin position="295"/>
        <end position="318"/>
    </location>
</feature>
<evidence type="ECO:0000313" key="4">
    <source>
        <dbReference type="EMBL" id="MYZ47914.1"/>
    </source>
</evidence>
<dbReference type="OrthoDB" id="3177103at2"/>